<protein>
    <recommendedName>
        <fullName evidence="5">SPRY domain-containing protein</fullName>
    </recommendedName>
</protein>
<dbReference type="InterPro" id="IPR045129">
    <property type="entry name" value="RNF123/RKP/RSPRY1"/>
</dbReference>
<dbReference type="EMBL" id="CAJOBA010001671">
    <property type="protein sequence ID" value="CAF3608414.1"/>
    <property type="molecule type" value="Genomic_DNA"/>
</dbReference>
<dbReference type="Proteomes" id="UP000682733">
    <property type="component" value="Unassembled WGS sequence"/>
</dbReference>
<reference evidence="7" key="1">
    <citation type="submission" date="2021-02" db="EMBL/GenBank/DDBJ databases">
        <authorList>
            <person name="Nowell W R."/>
        </authorList>
    </citation>
    <scope>NUCLEOTIDE SEQUENCE</scope>
</reference>
<proteinExistence type="predicted"/>
<evidence type="ECO:0000313" key="9">
    <source>
        <dbReference type="EMBL" id="CAF3793363.1"/>
    </source>
</evidence>
<comment type="caution">
    <text evidence="7">The sequence shown here is derived from an EMBL/GenBank/DDBJ whole genome shotgun (WGS) entry which is preliminary data.</text>
</comment>
<dbReference type="InterPro" id="IPR013320">
    <property type="entry name" value="ConA-like_dom_sf"/>
</dbReference>
<keyword evidence="10" id="KW-1185">Reference proteome</keyword>
<keyword evidence="4" id="KW-0472">Membrane</keyword>
<dbReference type="GO" id="GO:0004842">
    <property type="term" value="F:ubiquitin-protein transferase activity"/>
    <property type="evidence" value="ECO:0007669"/>
    <property type="project" value="InterPro"/>
</dbReference>
<evidence type="ECO:0000256" key="4">
    <source>
        <dbReference type="SAM" id="Phobius"/>
    </source>
</evidence>
<evidence type="ECO:0000256" key="2">
    <source>
        <dbReference type="ARBA" id="ARBA00022771"/>
    </source>
</evidence>
<evidence type="ECO:0000256" key="3">
    <source>
        <dbReference type="ARBA" id="ARBA00022833"/>
    </source>
</evidence>
<dbReference type="SUPFAM" id="SSF48371">
    <property type="entry name" value="ARM repeat"/>
    <property type="match status" value="1"/>
</dbReference>
<dbReference type="InterPro" id="IPR043136">
    <property type="entry name" value="B30.2/SPRY_sf"/>
</dbReference>
<dbReference type="Proteomes" id="UP000663829">
    <property type="component" value="Unassembled WGS sequence"/>
</dbReference>
<sequence>MFLDEISPIPLDYLKSIEAFPSTQLMELDEKQFTGQFISSTILAHIDFHNEINSIEQLKSGSLNGSISFDFHPNTFQQLFHIIEQLATRKTQDSNTVILHMLTVCLRLFTTHLKFLCIVKSNVERDLLKTNDEIRKFVRALFSQSDSSIDLKAFATDDELRKWFELLLTLACDGDEKSDESIICKEASKALVYVIDQKTSSFAEKLSFIHKYIVENKHPVLIEQLFIELNKKVTLLSWIEVLCDDDDSKPDKTTAYKILYSFIDICLDPLSDIQEEQKQKIQQVLLLFQQLLIFRLVPLSQKKTMRGVMTDDGTTDEAESSAATSISTSSSALVVNYATHILSNCLGKVAFASDLFHPILVGLGLMTKAEEIFHFATIQPIFSAVLPLLTEYLLQNTTSEDIQNNLHYISWLIGKMSNVLIAGPQQDPLEMKHVDKLKSFLFAGGYDRITNEKSKYLLNLFESNLAVYSNFKLASLNEQPSLHNEFLMSIYNNIDQGAQLVSKMKMYVKNKRLLQKSIEQQANDACAAVFAVYVKHYRRINLAKYELSQTADRRPHSKLLAIYENANHVQTLFATTKAQGGDCNELYKQIKINTLFLLSSVKESNFIPMIKEDFPQSAASTQLVSSIQQEKVSKLQRHGSRWSTAKYIFRLLQNTMQVCIRLKKLMLAKKQAVERKQDNESVLNRAIDAFVYGDFYNLTASISSEEKKLESDEIVQCMLRQYERAMTRLITYGFIHTFIQKVLNIKDENRTMTILAVYLPYLRNTDVEWSYLENIQASDDELKNEIGNSYYSIIKIVLSYLLRSVAFEQKMLVRNMFNLLNLSYESIDIYHLYHYQFVEILFTSFVSFVEKPDRVISLDIKLIGYNWFRLFVLKLCQTIEMEELRGTTNQILQKQRDFVFNTLILNELKGLKRLKQKLSVDTDNRATDSAECKNNSLNNATIGWFVKAALTTAKDDASTISKHLSSKTELELCTNQFLVLLLRCVHVYEHVRSVCATVDYVEELLYVYRNSDNSATLLFALKNLRKLISLLPENMNGTPSIIVKDLLTEVLFSISSQKTAPGTVTELIYIYRTIMSLDSPWQMMATQLVFDTVTSSVNNFNLKSLETVDTNQMNYFLASLCVLGGYVQPYCSGSIVKIYTDDEISNEFQLALITEVDTNARDMGTPDTLPYFVQYSHTNKTESVAADKLRIEIDVSPPNLLLLPSVNDPKVTIHSILDALGYFIQIDTSTTDSLMILQLKRRSVAALHQILNNKKLVEMFMQKPYGSAIAQLCISDSSLKDHVRPADLRLFNKYHLEQYCSSLDICERSKQIVENDDDDDNNEIYHDAIAANDKDDSSYFDLLTSISKYNGWKPNASKQEIELFKQGRVGNDEVSIVPKPRHVVNTRVLEECGTKHRFKGRIYLPADSTNARFLTFIVDNLQLSKGKWYYCVKVPEDCNIQIGWATTGFAPSDSIGVGSDKYSWSYDGSQVSLFHLQQQATFPSSELRWKENDVCGCGIEIDGEKTRIKYWLNGQFLGTAFSHQSTFGSTTTKCDMLPNGPDSTYFPSVTLQWTSYRANWCEFIFSPEDMADCPLPNDYKPLLMPKLANIDTIVAYPHNAYLVGDDIQNWFYTPRNITSTVFLRDFINEYHLETRFVLDDHQLILPENSGGFSFSIDDCASSLTISFDFKIITTGENDTVEKLDILLFTVETTEVFPIQITLNKTADKTRTAIIYHPKERQTKIYINNECQTFNGGFKSGTMTKINFHILSNTASGIQNLAIWKYALSEEHIQRLFTYGLSYVAVDYQQLKEHRRQANTFTFVKNQQQFASELLVPFNEPFDKNLWERKKKHTDSDESKYFKPISGTDESVIQLFGNKSYLVLNKLTERWSEYTLVLDISVPNFPTLNEQLTLVTWNQESEIYITPDGKLCLFDDGTSNKSESLLKLNEYLRLLISVQKRFIKIYVSGLLEVDVSLIDNNPFTAKADRIDLFRETDLTKNKTSEEALRIECKSITFRNRATVDIIEQMKSPKLSLETLVMPPFSVVASSLISIGYKKAWIKSVMKQYNTAHIQLIDTIIREQKEELLKADLLRRRKRNLNILSRLGPSIDKEKLEDLIKFSKFDTDEEVAAVGELMLVHWNDLQTSKPLTDITETTEDDDDSDEDDKALLEHKWYRQAVRGLGIHDSLTEWIRDKLTTTEEADLTYRLLDLSKPDVEQTMMRTAIGSHRKTIKKSVQYSHRQISRKQFLDSRIACEHGLTSIYARDTVLNMLKVWSNDGPNLFPLERFGNFEFIVTLLRLMAYHYRYASSPTDENVDRMWLLTNSILKAETRELLKYMATHSEITVEILQSQAPLLYQLQKDVMVQAIGFLLKPLLLFYNYDDETTIIDERITIKQPNLSFIFKIVDIFVELVTDKSTMKEHEIISIIPFLFPAALINLMFDLFLLVPTHQSKIFLLRLFAT</sequence>
<gene>
    <name evidence="7" type="ORF">GPM918_LOCUS14830</name>
    <name evidence="6" type="ORF">OVA965_LOCUS5797</name>
    <name evidence="9" type="ORF">SRO942_LOCUS14830</name>
    <name evidence="8" type="ORF">TMI583_LOCUS5795</name>
</gene>
<dbReference type="PANTHER" id="PTHR13363">
    <property type="entry name" value="RING FINGER AND SRY DOMAIN-CONTAINING"/>
    <property type="match status" value="1"/>
</dbReference>
<keyword evidence="4" id="KW-1133">Transmembrane helix</keyword>
<dbReference type="SMART" id="SM00449">
    <property type="entry name" value="SPRY"/>
    <property type="match status" value="1"/>
</dbReference>
<evidence type="ECO:0000313" key="6">
    <source>
        <dbReference type="EMBL" id="CAF0824036.1"/>
    </source>
</evidence>
<dbReference type="InterPro" id="IPR016024">
    <property type="entry name" value="ARM-type_fold"/>
</dbReference>
<feature type="transmembrane region" description="Helical" evidence="4">
    <location>
        <begin position="2404"/>
        <end position="2427"/>
    </location>
</feature>
<dbReference type="Proteomes" id="UP000677228">
    <property type="component" value="Unassembled WGS sequence"/>
</dbReference>
<evidence type="ECO:0000259" key="5">
    <source>
        <dbReference type="SMART" id="SM00449"/>
    </source>
</evidence>
<dbReference type="EMBL" id="CAJNOK010001670">
    <property type="protein sequence ID" value="CAF0824036.1"/>
    <property type="molecule type" value="Genomic_DNA"/>
</dbReference>
<accession>A0A814IAZ0</accession>
<dbReference type="EMBL" id="CAJOBC010003633">
    <property type="protein sequence ID" value="CAF3793363.1"/>
    <property type="molecule type" value="Genomic_DNA"/>
</dbReference>
<dbReference type="SUPFAM" id="SSF49899">
    <property type="entry name" value="Concanavalin A-like lectins/glucanases"/>
    <property type="match status" value="1"/>
</dbReference>
<dbReference type="Proteomes" id="UP000681722">
    <property type="component" value="Unassembled WGS sequence"/>
</dbReference>
<keyword evidence="4" id="KW-0812">Transmembrane</keyword>
<evidence type="ECO:0000256" key="1">
    <source>
        <dbReference type="ARBA" id="ARBA00022723"/>
    </source>
</evidence>
<name>A0A814IAZ0_9BILA</name>
<dbReference type="EMBL" id="CAJNOQ010003633">
    <property type="protein sequence ID" value="CAF1021969.1"/>
    <property type="molecule type" value="Genomic_DNA"/>
</dbReference>
<dbReference type="CDD" id="cd11709">
    <property type="entry name" value="SPRY"/>
    <property type="match status" value="1"/>
</dbReference>
<dbReference type="Pfam" id="PF00622">
    <property type="entry name" value="SPRY"/>
    <property type="match status" value="1"/>
</dbReference>
<keyword evidence="1" id="KW-0479">Metal-binding</keyword>
<evidence type="ECO:0000313" key="8">
    <source>
        <dbReference type="EMBL" id="CAF3608414.1"/>
    </source>
</evidence>
<evidence type="ECO:0000313" key="7">
    <source>
        <dbReference type="EMBL" id="CAF1021969.1"/>
    </source>
</evidence>
<keyword evidence="2" id="KW-0863">Zinc-finger</keyword>
<dbReference type="GO" id="GO:0008270">
    <property type="term" value="F:zinc ion binding"/>
    <property type="evidence" value="ECO:0007669"/>
    <property type="project" value="UniProtKB-KW"/>
</dbReference>
<evidence type="ECO:0000313" key="10">
    <source>
        <dbReference type="Proteomes" id="UP000663829"/>
    </source>
</evidence>
<dbReference type="Gene3D" id="2.60.120.920">
    <property type="match status" value="1"/>
</dbReference>
<dbReference type="PANTHER" id="PTHR13363:SF5">
    <property type="entry name" value="E3 UBIQUITIN-PROTEIN LIGASE RNF123"/>
    <property type="match status" value="1"/>
</dbReference>
<dbReference type="GO" id="GO:0005737">
    <property type="term" value="C:cytoplasm"/>
    <property type="evidence" value="ECO:0007669"/>
    <property type="project" value="TreeGrafter"/>
</dbReference>
<dbReference type="GO" id="GO:0051603">
    <property type="term" value="P:proteolysis involved in protein catabolic process"/>
    <property type="evidence" value="ECO:0007669"/>
    <property type="project" value="TreeGrafter"/>
</dbReference>
<organism evidence="7 10">
    <name type="scientific">Didymodactylos carnosus</name>
    <dbReference type="NCBI Taxonomy" id="1234261"/>
    <lineage>
        <taxon>Eukaryota</taxon>
        <taxon>Metazoa</taxon>
        <taxon>Spiralia</taxon>
        <taxon>Gnathifera</taxon>
        <taxon>Rotifera</taxon>
        <taxon>Eurotatoria</taxon>
        <taxon>Bdelloidea</taxon>
        <taxon>Philodinida</taxon>
        <taxon>Philodinidae</taxon>
        <taxon>Didymodactylos</taxon>
    </lineage>
</organism>
<feature type="domain" description="SPRY" evidence="5">
    <location>
        <begin position="1425"/>
        <end position="1569"/>
    </location>
</feature>
<dbReference type="InterPro" id="IPR003877">
    <property type="entry name" value="SPRY_dom"/>
</dbReference>
<dbReference type="OrthoDB" id="8068875at2759"/>
<keyword evidence="3" id="KW-0862">Zinc</keyword>
<feature type="non-terminal residue" evidence="7">
    <location>
        <position position="2442"/>
    </location>
</feature>